<dbReference type="PROSITE" id="PS51318">
    <property type="entry name" value="TAT"/>
    <property type="match status" value="1"/>
</dbReference>
<dbReference type="STRING" id="53463.SAMN05444389_101542"/>
<sequence>MISRRLFLMSAAAGAVLAGMPFRVWAGTTLDLGGGVRVDTLSDGHLELPFDFSFAGLPRDQLDPILQQAGVSGDMIQSPCNITLLRDGANTVLFDAGSGPDFMPTAGKVIEALAALDLTPEDVTHLLFTHGHPDHLWGVLDEFDEPLFPNAAHVMGRVEAEYWTDPATLGSIREDRQSFVAGASRRIEALGDALALIEDGDSPLPGVTARLTPGHTAGHMSFAIDAGGQQLLVVGDAIANSHVAFARPGWDSPSDEDPPLGAETRQALLAELADSGTPLIGFHLSDGGIGRAERDGDGFRFVPV</sequence>
<keyword evidence="4" id="KW-0862">Zinc</keyword>
<keyword evidence="7" id="KW-1185">Reference proteome</keyword>
<dbReference type="SMART" id="SM00849">
    <property type="entry name" value="Lactamase_B"/>
    <property type="match status" value="1"/>
</dbReference>
<dbReference type="PANTHER" id="PTHR42978:SF6">
    <property type="entry name" value="QUORUM-QUENCHING LACTONASE YTNP-RELATED"/>
    <property type="match status" value="1"/>
</dbReference>
<evidence type="ECO:0000256" key="1">
    <source>
        <dbReference type="ARBA" id="ARBA00007749"/>
    </source>
</evidence>
<proteinExistence type="inferred from homology"/>
<organism evidence="6 7">
    <name type="scientific">Paracoccus solventivorans</name>
    <dbReference type="NCBI Taxonomy" id="53463"/>
    <lineage>
        <taxon>Bacteria</taxon>
        <taxon>Pseudomonadati</taxon>
        <taxon>Pseudomonadota</taxon>
        <taxon>Alphaproteobacteria</taxon>
        <taxon>Rhodobacterales</taxon>
        <taxon>Paracoccaceae</taxon>
        <taxon>Paracoccus</taxon>
    </lineage>
</organism>
<dbReference type="OrthoDB" id="9773738at2"/>
<dbReference type="CDD" id="cd07720">
    <property type="entry name" value="OPHC2-like_MBL-fold"/>
    <property type="match status" value="1"/>
</dbReference>
<dbReference type="RefSeq" id="WP_073062073.1">
    <property type="nucleotide sequence ID" value="NZ_FRCK01000001.1"/>
</dbReference>
<dbReference type="GO" id="GO:0016787">
    <property type="term" value="F:hydrolase activity"/>
    <property type="evidence" value="ECO:0007669"/>
    <property type="project" value="UniProtKB-KW"/>
</dbReference>
<dbReference type="AlphaFoldDB" id="A0A1M7DSV8"/>
<dbReference type="PANTHER" id="PTHR42978">
    <property type="entry name" value="QUORUM-QUENCHING LACTONASE YTNP-RELATED-RELATED"/>
    <property type="match status" value="1"/>
</dbReference>
<dbReference type="InterPro" id="IPR006311">
    <property type="entry name" value="TAT_signal"/>
</dbReference>
<evidence type="ECO:0000256" key="3">
    <source>
        <dbReference type="ARBA" id="ARBA00022801"/>
    </source>
</evidence>
<dbReference type="GO" id="GO:0046872">
    <property type="term" value="F:metal ion binding"/>
    <property type="evidence" value="ECO:0007669"/>
    <property type="project" value="UniProtKB-KW"/>
</dbReference>
<evidence type="ECO:0000256" key="4">
    <source>
        <dbReference type="ARBA" id="ARBA00022833"/>
    </source>
</evidence>
<dbReference type="InterPro" id="IPR051013">
    <property type="entry name" value="MBL_superfamily_lactonases"/>
</dbReference>
<evidence type="ECO:0000313" key="6">
    <source>
        <dbReference type="EMBL" id="SHL82517.1"/>
    </source>
</evidence>
<evidence type="ECO:0000259" key="5">
    <source>
        <dbReference type="SMART" id="SM00849"/>
    </source>
</evidence>
<dbReference type="InterPro" id="IPR036866">
    <property type="entry name" value="RibonucZ/Hydroxyglut_hydro"/>
</dbReference>
<evidence type="ECO:0000256" key="2">
    <source>
        <dbReference type="ARBA" id="ARBA00022723"/>
    </source>
</evidence>
<gene>
    <name evidence="6" type="ORF">SAMN05444389_101542</name>
</gene>
<dbReference type="Gene3D" id="3.60.15.10">
    <property type="entry name" value="Ribonuclease Z/Hydroxyacylglutathione hydrolase-like"/>
    <property type="match status" value="1"/>
</dbReference>
<feature type="domain" description="Metallo-beta-lactamase" evidence="5">
    <location>
        <begin position="79"/>
        <end position="283"/>
    </location>
</feature>
<comment type="similarity">
    <text evidence="1">Belongs to the metallo-beta-lactamase superfamily.</text>
</comment>
<accession>A0A1M7DSV8</accession>
<dbReference type="Pfam" id="PF00753">
    <property type="entry name" value="Lactamase_B"/>
    <property type="match status" value="1"/>
</dbReference>
<dbReference type="InterPro" id="IPR001279">
    <property type="entry name" value="Metallo-B-lactamas"/>
</dbReference>
<protein>
    <submittedName>
        <fullName evidence="6">Glyoxylase, beta-lactamase superfamily II</fullName>
    </submittedName>
</protein>
<dbReference type="SUPFAM" id="SSF56281">
    <property type="entry name" value="Metallo-hydrolase/oxidoreductase"/>
    <property type="match status" value="1"/>
</dbReference>
<keyword evidence="2" id="KW-0479">Metal-binding</keyword>
<reference evidence="7" key="1">
    <citation type="submission" date="2016-11" db="EMBL/GenBank/DDBJ databases">
        <authorList>
            <person name="Varghese N."/>
            <person name="Submissions S."/>
        </authorList>
    </citation>
    <scope>NUCLEOTIDE SEQUENCE [LARGE SCALE GENOMIC DNA]</scope>
    <source>
        <strain evidence="7">DSM 6637</strain>
    </source>
</reference>
<evidence type="ECO:0000313" key="7">
    <source>
        <dbReference type="Proteomes" id="UP000184444"/>
    </source>
</evidence>
<dbReference type="Proteomes" id="UP000184444">
    <property type="component" value="Unassembled WGS sequence"/>
</dbReference>
<keyword evidence="3" id="KW-0378">Hydrolase</keyword>
<name>A0A1M7DSV8_9RHOB</name>
<dbReference type="EMBL" id="FRCK01000001">
    <property type="protein sequence ID" value="SHL82517.1"/>
    <property type="molecule type" value="Genomic_DNA"/>
</dbReference>